<name>A0A1S2M964_9BACI</name>
<gene>
    <name evidence="1" type="ORF">AWH56_06380</name>
</gene>
<sequence length="155" mass="18075">MTNNINFEQITYSDETETGYIYFTEPEKFEYYSELLPENQEIIIDLGKEVPVVGIELDGKSAKKIAKLPIEQRSFIKKSDNDGHDYYSLSFEDKPVKQSISYERIVEVKFLFADDECLDLIGIEVYSDNPDYIFIQQKERESKGMLKKILGRFGK</sequence>
<evidence type="ECO:0008006" key="2">
    <source>
        <dbReference type="Google" id="ProtNLM"/>
    </source>
</evidence>
<organism evidence="1">
    <name type="scientific">Anaerobacillus isosaccharinicus</name>
    <dbReference type="NCBI Taxonomy" id="1532552"/>
    <lineage>
        <taxon>Bacteria</taxon>
        <taxon>Bacillati</taxon>
        <taxon>Bacillota</taxon>
        <taxon>Bacilli</taxon>
        <taxon>Bacillales</taxon>
        <taxon>Bacillaceae</taxon>
        <taxon>Anaerobacillus</taxon>
    </lineage>
</organism>
<dbReference type="OrthoDB" id="2941232at2"/>
<reference evidence="1" key="1">
    <citation type="submission" date="2016-10" db="EMBL/GenBank/DDBJ databases">
        <title>Draft genome sequences of four alkaliphilic bacteria belonging to the Anaerobacillus genus.</title>
        <authorList>
            <person name="Bassil N.M."/>
            <person name="Lloyd J.R."/>
        </authorList>
    </citation>
    <scope>NUCLEOTIDE SEQUENCE [LARGE SCALE GENOMIC DNA]</scope>
    <source>
        <strain evidence="1">NB2006</strain>
    </source>
</reference>
<comment type="caution">
    <text evidence="1">The sequence shown here is derived from an EMBL/GenBank/DDBJ whole genome shotgun (WGS) entry which is preliminary data.</text>
</comment>
<dbReference type="KEGG" id="aia:AWH56_017925"/>
<proteinExistence type="predicted"/>
<dbReference type="EMBL" id="LQXD01000057">
    <property type="protein sequence ID" value="OIJ21146.1"/>
    <property type="molecule type" value="Genomic_DNA"/>
</dbReference>
<accession>A0A1S2M964</accession>
<protein>
    <recommendedName>
        <fullName evidence="2">DUF1854 domain-containing protein</fullName>
    </recommendedName>
</protein>
<dbReference type="AlphaFoldDB" id="A0A1S2M964"/>
<evidence type="ECO:0000313" key="1">
    <source>
        <dbReference type="EMBL" id="OIJ21146.1"/>
    </source>
</evidence>